<dbReference type="eggNOG" id="ENOG502S2DF">
    <property type="taxonomic scope" value="Eukaryota"/>
</dbReference>
<dbReference type="VEuPathDB" id="VectorBase:CQUJHB004725"/>
<gene>
    <name evidence="4" type="primary">6051354</name>
    <name evidence="3" type="ORF">CpipJ_CPIJ017516</name>
</gene>
<feature type="compositionally biased region" description="Basic and acidic residues" evidence="1">
    <location>
        <begin position="247"/>
        <end position="257"/>
    </location>
</feature>
<feature type="domain" description="DDE-1" evidence="2">
    <location>
        <begin position="7"/>
        <end position="143"/>
    </location>
</feature>
<dbReference type="VEuPathDB" id="VectorBase:CPIJ017516"/>
<dbReference type="PANTHER" id="PTHR19303">
    <property type="entry name" value="TRANSPOSON"/>
    <property type="match status" value="1"/>
</dbReference>
<sequence length="327" mass="36355">MDTSKSSISIMMAGSAAGEVLPPYAVYKSAKLWSTWPGTRYNNSTSGWFDNAIFEDWFEFHLLPTLKKRSGKKVVIGDNVSSHFSPRVLELCQIHNICFVCLPPNSTQITQPLDVAFFGPMKKHWRQILRSYKEKSSNSATSLQKPHFPGLLNQLMEAIKPNQKHNMKAGFKKCGIFPTSVEPLLKSVSCVPSSPDLIEDSFKDCLNAKRTAVVGGAPTKRRKKFDIPAGTSVTAEDLARISNQENGQRKKPTEKPPKKPAVKPTKKPFDVHQRSQFRLRFTGELLDAGPELQADPLNGLISNLVVSCFRLFCSTRDVADVVAYATV</sequence>
<keyword evidence="5" id="KW-1185">Reference proteome</keyword>
<feature type="region of interest" description="Disordered" evidence="1">
    <location>
        <begin position="239"/>
        <end position="269"/>
    </location>
</feature>
<dbReference type="GO" id="GO:0003677">
    <property type="term" value="F:DNA binding"/>
    <property type="evidence" value="ECO:0007669"/>
    <property type="project" value="TreeGrafter"/>
</dbReference>
<dbReference type="EnsemblMetazoa" id="CPIJ017516-RA">
    <property type="protein sequence ID" value="CPIJ017516-PA"/>
    <property type="gene ID" value="CPIJ017516"/>
</dbReference>
<dbReference type="Pfam" id="PF03184">
    <property type="entry name" value="DDE_1"/>
    <property type="match status" value="1"/>
</dbReference>
<dbReference type="OMA" id="CQIHNIC"/>
<dbReference type="EMBL" id="DS232780">
    <property type="protein sequence ID" value="EDS45610.1"/>
    <property type="molecule type" value="Genomic_DNA"/>
</dbReference>
<dbReference type="AlphaFoldDB" id="B0XDT3"/>
<evidence type="ECO:0000256" key="1">
    <source>
        <dbReference type="SAM" id="MobiDB-lite"/>
    </source>
</evidence>
<evidence type="ECO:0000313" key="5">
    <source>
        <dbReference type="Proteomes" id="UP000002320"/>
    </source>
</evidence>
<dbReference type="InterPro" id="IPR004875">
    <property type="entry name" value="DDE_SF_endonuclease_dom"/>
</dbReference>
<reference evidence="4" key="2">
    <citation type="submission" date="2021-02" db="UniProtKB">
        <authorList>
            <consortium name="EnsemblMetazoa"/>
        </authorList>
    </citation>
    <scope>IDENTIFICATION</scope>
    <source>
        <strain evidence="4">JHB</strain>
    </source>
</reference>
<accession>B0XDT3</accession>
<organism>
    <name type="scientific">Culex quinquefasciatus</name>
    <name type="common">Southern house mosquito</name>
    <name type="synonym">Culex pungens</name>
    <dbReference type="NCBI Taxonomy" id="7176"/>
    <lineage>
        <taxon>Eukaryota</taxon>
        <taxon>Metazoa</taxon>
        <taxon>Ecdysozoa</taxon>
        <taxon>Arthropoda</taxon>
        <taxon>Hexapoda</taxon>
        <taxon>Insecta</taxon>
        <taxon>Pterygota</taxon>
        <taxon>Neoptera</taxon>
        <taxon>Endopterygota</taxon>
        <taxon>Diptera</taxon>
        <taxon>Nematocera</taxon>
        <taxon>Culicoidea</taxon>
        <taxon>Culicidae</taxon>
        <taxon>Culicinae</taxon>
        <taxon>Culicini</taxon>
        <taxon>Culex</taxon>
        <taxon>Culex</taxon>
    </lineage>
</organism>
<proteinExistence type="predicted"/>
<dbReference type="KEGG" id="cqu:CpipJ_CPIJ017516"/>
<dbReference type="InParanoid" id="B0XDT3"/>
<protein>
    <recommendedName>
        <fullName evidence="2">DDE-1 domain-containing protein</fullName>
    </recommendedName>
</protein>
<evidence type="ECO:0000259" key="2">
    <source>
        <dbReference type="Pfam" id="PF03184"/>
    </source>
</evidence>
<dbReference type="Proteomes" id="UP000002320">
    <property type="component" value="Unassembled WGS sequence"/>
</dbReference>
<dbReference type="Gene3D" id="3.30.420.10">
    <property type="entry name" value="Ribonuclease H-like superfamily/Ribonuclease H"/>
    <property type="match status" value="1"/>
</dbReference>
<evidence type="ECO:0000313" key="4">
    <source>
        <dbReference type="EnsemblMetazoa" id="CPIJ017516-PA"/>
    </source>
</evidence>
<evidence type="ECO:0000313" key="3">
    <source>
        <dbReference type="EMBL" id="EDS45610.1"/>
    </source>
</evidence>
<dbReference type="OrthoDB" id="7756370at2759"/>
<dbReference type="GO" id="GO:0005634">
    <property type="term" value="C:nucleus"/>
    <property type="evidence" value="ECO:0007669"/>
    <property type="project" value="TreeGrafter"/>
</dbReference>
<dbReference type="PANTHER" id="PTHR19303:SF74">
    <property type="entry name" value="POGO TRANSPOSABLE ELEMENT WITH KRAB DOMAIN"/>
    <property type="match status" value="1"/>
</dbReference>
<dbReference type="HOGENOM" id="CLU_850618_0_0_1"/>
<name>B0XDT3_CULQU</name>
<dbReference type="InterPro" id="IPR036397">
    <property type="entry name" value="RNaseH_sf"/>
</dbReference>
<dbReference type="InterPro" id="IPR050863">
    <property type="entry name" value="CenT-Element_Derived"/>
</dbReference>
<reference evidence="3" key="1">
    <citation type="submission" date="2007-03" db="EMBL/GenBank/DDBJ databases">
        <title>Annotation of Culex pipiens quinquefasciatus.</title>
        <authorList>
            <consortium name="The Broad Institute Genome Sequencing Platform"/>
            <person name="Atkinson P.W."/>
            <person name="Hemingway J."/>
            <person name="Christensen B.M."/>
            <person name="Higgs S."/>
            <person name="Kodira C."/>
            <person name="Hannick L."/>
            <person name="Megy K."/>
            <person name="O'Leary S."/>
            <person name="Pearson M."/>
            <person name="Haas B.J."/>
            <person name="Mauceli E."/>
            <person name="Wortman J.R."/>
            <person name="Lee N.H."/>
            <person name="Guigo R."/>
            <person name="Stanke M."/>
            <person name="Alvarado L."/>
            <person name="Amedeo P."/>
            <person name="Antoine C.H."/>
            <person name="Arensburger P."/>
            <person name="Bidwell S.L."/>
            <person name="Crawford M."/>
            <person name="Camaro F."/>
            <person name="Devon K."/>
            <person name="Engels R."/>
            <person name="Hammond M."/>
            <person name="Howarth C."/>
            <person name="Koehrsen M."/>
            <person name="Lawson D."/>
            <person name="Montgomery P."/>
            <person name="Nene V."/>
            <person name="Nusbaum C."/>
            <person name="Puiu D."/>
            <person name="Romero-Severson J."/>
            <person name="Severson D.W."/>
            <person name="Shumway M."/>
            <person name="Sisk P."/>
            <person name="Stolte C."/>
            <person name="Zeng Q."/>
            <person name="Eisenstadt E."/>
            <person name="Fraser-Liggett C."/>
            <person name="Strausberg R."/>
            <person name="Galagan J."/>
            <person name="Birren B."/>
            <person name="Collins F.H."/>
        </authorList>
    </citation>
    <scope>NUCLEOTIDE SEQUENCE [LARGE SCALE GENOMIC DNA]</scope>
    <source>
        <strain evidence="3">JHB</strain>
    </source>
</reference>